<feature type="non-terminal residue" evidence="6">
    <location>
        <position position="1"/>
    </location>
</feature>
<comment type="caution">
    <text evidence="6">The sequence shown here is derived from an EMBL/GenBank/DDBJ whole genome shotgun (WGS) entry which is preliminary data.</text>
</comment>
<evidence type="ECO:0000256" key="1">
    <source>
        <dbReference type="ARBA" id="ARBA00004141"/>
    </source>
</evidence>
<comment type="subcellular location">
    <subcellularLocation>
        <location evidence="1">Membrane</location>
        <topology evidence="1">Multi-pass membrane protein</topology>
    </subcellularLocation>
</comment>
<feature type="transmembrane region" description="Helical" evidence="5">
    <location>
        <begin position="57"/>
        <end position="75"/>
    </location>
</feature>
<evidence type="ECO:0008006" key="7">
    <source>
        <dbReference type="Google" id="ProtNLM"/>
    </source>
</evidence>
<evidence type="ECO:0000313" key="6">
    <source>
        <dbReference type="EMBL" id="GAI23586.1"/>
    </source>
</evidence>
<dbReference type="InterPro" id="IPR002781">
    <property type="entry name" value="TM_pro_TauE-like"/>
</dbReference>
<evidence type="ECO:0000256" key="5">
    <source>
        <dbReference type="SAM" id="Phobius"/>
    </source>
</evidence>
<name>X1N008_9ZZZZ</name>
<dbReference type="AlphaFoldDB" id="X1N008"/>
<proteinExistence type="predicted"/>
<feature type="transmembrane region" description="Helical" evidence="5">
    <location>
        <begin position="6"/>
        <end position="22"/>
    </location>
</feature>
<sequence>AQGTTLALLVPPIGLLAAWTYYKHGFVNLNMAIFICLGFFIGGLIGTKIAIGLSSEILRKLFGFALFLISIHMIFTK</sequence>
<dbReference type="GO" id="GO:0016020">
    <property type="term" value="C:membrane"/>
    <property type="evidence" value="ECO:0007669"/>
    <property type="project" value="UniProtKB-SubCell"/>
</dbReference>
<dbReference type="Pfam" id="PF01925">
    <property type="entry name" value="TauE"/>
    <property type="match status" value="1"/>
</dbReference>
<keyword evidence="3 5" id="KW-1133">Transmembrane helix</keyword>
<dbReference type="EMBL" id="BARV01022750">
    <property type="protein sequence ID" value="GAI23586.1"/>
    <property type="molecule type" value="Genomic_DNA"/>
</dbReference>
<protein>
    <recommendedName>
        <fullName evidence="7">Membrane transporter protein</fullName>
    </recommendedName>
</protein>
<keyword evidence="4 5" id="KW-0472">Membrane</keyword>
<organism evidence="6">
    <name type="scientific">marine sediment metagenome</name>
    <dbReference type="NCBI Taxonomy" id="412755"/>
    <lineage>
        <taxon>unclassified sequences</taxon>
        <taxon>metagenomes</taxon>
        <taxon>ecological metagenomes</taxon>
    </lineage>
</organism>
<evidence type="ECO:0000256" key="2">
    <source>
        <dbReference type="ARBA" id="ARBA00022692"/>
    </source>
</evidence>
<reference evidence="6" key="1">
    <citation type="journal article" date="2014" name="Front. Microbiol.">
        <title>High frequency of phylogenetically diverse reductive dehalogenase-homologous genes in deep subseafloor sedimentary metagenomes.</title>
        <authorList>
            <person name="Kawai M."/>
            <person name="Futagami T."/>
            <person name="Toyoda A."/>
            <person name="Takaki Y."/>
            <person name="Nishi S."/>
            <person name="Hori S."/>
            <person name="Arai W."/>
            <person name="Tsubouchi T."/>
            <person name="Morono Y."/>
            <person name="Uchiyama I."/>
            <person name="Ito T."/>
            <person name="Fujiyama A."/>
            <person name="Inagaki F."/>
            <person name="Takami H."/>
        </authorList>
    </citation>
    <scope>NUCLEOTIDE SEQUENCE</scope>
    <source>
        <strain evidence="6">Expedition CK06-06</strain>
    </source>
</reference>
<evidence type="ECO:0000256" key="4">
    <source>
        <dbReference type="ARBA" id="ARBA00023136"/>
    </source>
</evidence>
<feature type="transmembrane region" description="Helical" evidence="5">
    <location>
        <begin position="29"/>
        <end position="51"/>
    </location>
</feature>
<evidence type="ECO:0000256" key="3">
    <source>
        <dbReference type="ARBA" id="ARBA00022989"/>
    </source>
</evidence>
<gene>
    <name evidence="6" type="ORF">S06H3_37440</name>
</gene>
<accession>X1N008</accession>
<keyword evidence="2 5" id="KW-0812">Transmembrane</keyword>